<gene>
    <name evidence="1" type="ORF">CEXT_494791</name>
</gene>
<protein>
    <submittedName>
        <fullName evidence="1">Uncharacterized protein</fullName>
    </submittedName>
</protein>
<name>A0AAV4P142_CAEEX</name>
<proteinExistence type="predicted"/>
<comment type="caution">
    <text evidence="1">The sequence shown here is derived from an EMBL/GenBank/DDBJ whole genome shotgun (WGS) entry which is preliminary data.</text>
</comment>
<evidence type="ECO:0000313" key="1">
    <source>
        <dbReference type="EMBL" id="GIX90278.1"/>
    </source>
</evidence>
<accession>A0AAV4P142</accession>
<dbReference type="AlphaFoldDB" id="A0AAV4P142"/>
<keyword evidence="2" id="KW-1185">Reference proteome</keyword>
<evidence type="ECO:0000313" key="2">
    <source>
        <dbReference type="Proteomes" id="UP001054945"/>
    </source>
</evidence>
<sequence>MSSLCTQVHYIRGTHNSRETIAYGLREQWPWLNGKNHITRSYAIGNKSLPEKVAIMLLEITPGRNHLDYAIGNKSLPEITLLDLMLLIINLPEIRLPFAIGNNSIPEITILDLMLLVTNPYQKSHY</sequence>
<dbReference type="EMBL" id="BPLR01021491">
    <property type="protein sequence ID" value="GIX90278.1"/>
    <property type="molecule type" value="Genomic_DNA"/>
</dbReference>
<dbReference type="Proteomes" id="UP001054945">
    <property type="component" value="Unassembled WGS sequence"/>
</dbReference>
<reference evidence="1 2" key="1">
    <citation type="submission" date="2021-06" db="EMBL/GenBank/DDBJ databases">
        <title>Caerostris extrusa draft genome.</title>
        <authorList>
            <person name="Kono N."/>
            <person name="Arakawa K."/>
        </authorList>
    </citation>
    <scope>NUCLEOTIDE SEQUENCE [LARGE SCALE GENOMIC DNA]</scope>
</reference>
<organism evidence="1 2">
    <name type="scientific">Caerostris extrusa</name>
    <name type="common">Bark spider</name>
    <name type="synonym">Caerostris bankana</name>
    <dbReference type="NCBI Taxonomy" id="172846"/>
    <lineage>
        <taxon>Eukaryota</taxon>
        <taxon>Metazoa</taxon>
        <taxon>Ecdysozoa</taxon>
        <taxon>Arthropoda</taxon>
        <taxon>Chelicerata</taxon>
        <taxon>Arachnida</taxon>
        <taxon>Araneae</taxon>
        <taxon>Araneomorphae</taxon>
        <taxon>Entelegynae</taxon>
        <taxon>Araneoidea</taxon>
        <taxon>Araneidae</taxon>
        <taxon>Caerostris</taxon>
    </lineage>
</organism>